<organism evidence="2 3">
    <name type="scientific">Wenjunlia vitaminophila</name>
    <name type="common">Streptomyces vitaminophilus</name>
    <dbReference type="NCBI Taxonomy" id="76728"/>
    <lineage>
        <taxon>Bacteria</taxon>
        <taxon>Bacillati</taxon>
        <taxon>Actinomycetota</taxon>
        <taxon>Actinomycetes</taxon>
        <taxon>Kitasatosporales</taxon>
        <taxon>Streptomycetaceae</taxon>
        <taxon>Wenjunlia</taxon>
    </lineage>
</organism>
<keyword evidence="3" id="KW-1185">Reference proteome</keyword>
<evidence type="ECO:0000256" key="1">
    <source>
        <dbReference type="SAM" id="MobiDB-lite"/>
    </source>
</evidence>
<evidence type="ECO:0000313" key="3">
    <source>
        <dbReference type="Proteomes" id="UP000050867"/>
    </source>
</evidence>
<comment type="caution">
    <text evidence="2">The sequence shown here is derived from an EMBL/GenBank/DDBJ whole genome shotgun (WGS) entry which is preliminary data.</text>
</comment>
<feature type="region of interest" description="Disordered" evidence="1">
    <location>
        <begin position="1"/>
        <end position="24"/>
    </location>
</feature>
<dbReference type="AlphaFoldDB" id="A0A0T6LN65"/>
<reference evidence="2 3" key="1">
    <citation type="submission" date="2015-10" db="EMBL/GenBank/DDBJ databases">
        <title>Draft genome sequence of pyrrolomycin-producing Streptomyces vitaminophilus.</title>
        <authorList>
            <person name="Graham D.E."/>
            <person name="Mahan K.M."/>
            <person name="Klingeman D.M."/>
            <person name="Hettich R.L."/>
            <person name="Parry R.J."/>
        </authorList>
    </citation>
    <scope>NUCLEOTIDE SEQUENCE [LARGE SCALE GENOMIC DNA]</scope>
    <source>
        <strain evidence="2 3">ATCC 31673</strain>
    </source>
</reference>
<dbReference type="eggNOG" id="ENOG5032236">
    <property type="taxonomic scope" value="Bacteria"/>
</dbReference>
<sequence length="214" mass="23538">MGQPSNHAGKHDKHDKHGKHGKHVKYVKIRTDRHDRDHHKSKKVHYHKSTKIHISKKDHKYYRLNKSCVNSTFDYCTKKVVFKPVLIGRFTLTGSTTTTGATTGTNGVTTGVTTGTTTPGTAQWCSPGFWKNHLADWGPTGISPDDLYSAFFGSAPERTPLGISQGAPTDPTLFTVVDNPQWYGGDAANNVADLLSANHPDINYEGVRVDNCPL</sequence>
<name>A0A0T6LN65_WENVI</name>
<proteinExistence type="predicted"/>
<accession>A0A0T6LN65</accession>
<feature type="compositionally biased region" description="Basic residues" evidence="1">
    <location>
        <begin position="8"/>
        <end position="24"/>
    </location>
</feature>
<gene>
    <name evidence="2" type="ORF">AQ490_07720</name>
</gene>
<dbReference type="EMBL" id="LLZU01000037">
    <property type="protein sequence ID" value="KRV47343.1"/>
    <property type="molecule type" value="Genomic_DNA"/>
</dbReference>
<protein>
    <submittedName>
        <fullName evidence="2">Uncharacterized protein</fullName>
    </submittedName>
</protein>
<evidence type="ECO:0000313" key="2">
    <source>
        <dbReference type="EMBL" id="KRV47343.1"/>
    </source>
</evidence>
<dbReference type="Proteomes" id="UP000050867">
    <property type="component" value="Unassembled WGS sequence"/>
</dbReference>
<dbReference type="STRING" id="76728.AQ490_07720"/>